<dbReference type="EMBL" id="PDCK01000040">
    <property type="protein sequence ID" value="PRQ46247.1"/>
    <property type="molecule type" value="Genomic_DNA"/>
</dbReference>
<dbReference type="PANTHER" id="PTHR33915">
    <property type="entry name" value="OSJNBA0033G05.11 PROTEIN"/>
    <property type="match status" value="1"/>
</dbReference>
<dbReference type="PANTHER" id="PTHR33915:SF3">
    <property type="entry name" value="STERILE ALPHA MOTIF (SAM) DOMAIN PROTEIN"/>
    <property type="match status" value="1"/>
</dbReference>
<reference evidence="1 2" key="1">
    <citation type="journal article" date="2018" name="Nat. Genet.">
        <title>The Rosa genome provides new insights in the design of modern roses.</title>
        <authorList>
            <person name="Bendahmane M."/>
        </authorList>
    </citation>
    <scope>NUCLEOTIDE SEQUENCE [LARGE SCALE GENOMIC DNA]</scope>
    <source>
        <strain evidence="2">cv. Old Blush</strain>
    </source>
</reference>
<accession>A0A2P6RIK4</accession>
<dbReference type="AlphaFoldDB" id="A0A2P6RIK4"/>
<keyword evidence="2" id="KW-1185">Reference proteome</keyword>
<dbReference type="Proteomes" id="UP000238479">
    <property type="component" value="Chromosome 2"/>
</dbReference>
<name>A0A2P6RIK4_ROSCH</name>
<gene>
    <name evidence="1" type="ORF">RchiOBHm_Chr2g0087001</name>
</gene>
<dbReference type="Gene3D" id="1.10.150.50">
    <property type="entry name" value="Transcription Factor, Ets-1"/>
    <property type="match status" value="1"/>
</dbReference>
<comment type="caution">
    <text evidence="1">The sequence shown here is derived from an EMBL/GenBank/DDBJ whole genome shotgun (WGS) entry which is preliminary data.</text>
</comment>
<sequence length="316" mass="36442">MTNLLGLPYYAKRYQLTHHIKFLYLSSSSSFLYLFQTLNTASHCHRAMDWFAWLSKTSLEPSLVYEYGIIFSRNELQMEDVAFFNHEFLLSMGVSVAKHRLEILKLAKKENEGGGGGGHRHHPRSISRLGWALIKTKKCFNKYFTRLAFQENDMSSSPRHVADQPEKYQEHWRGSLLRKPKGHEEVKTRSIALSGPLDMRTHERLMMVPNPRSLKLSGPLDSKVNQRLMYTANRSPRLTSGPMVTDKLMVAANRSPKASGPYDGRSYDRLMVTKNRSPRLSEPLDGKVTPYEKERVDVDFDDHSLWTAMFQDMKPT</sequence>
<dbReference type="OMA" id="NHYNQEM"/>
<dbReference type="InterPro" id="IPR013761">
    <property type="entry name" value="SAM/pointed_sf"/>
</dbReference>
<evidence type="ECO:0000313" key="2">
    <source>
        <dbReference type="Proteomes" id="UP000238479"/>
    </source>
</evidence>
<dbReference type="CDD" id="cd09487">
    <property type="entry name" value="SAM_superfamily"/>
    <property type="match status" value="1"/>
</dbReference>
<dbReference type="Gramene" id="PRQ46247">
    <property type="protein sequence ID" value="PRQ46247"/>
    <property type="gene ID" value="RchiOBHm_Chr2g0087001"/>
</dbReference>
<dbReference type="STRING" id="74649.A0A2P6RIK4"/>
<organism evidence="1 2">
    <name type="scientific">Rosa chinensis</name>
    <name type="common">China rose</name>
    <dbReference type="NCBI Taxonomy" id="74649"/>
    <lineage>
        <taxon>Eukaryota</taxon>
        <taxon>Viridiplantae</taxon>
        <taxon>Streptophyta</taxon>
        <taxon>Embryophyta</taxon>
        <taxon>Tracheophyta</taxon>
        <taxon>Spermatophyta</taxon>
        <taxon>Magnoliopsida</taxon>
        <taxon>eudicotyledons</taxon>
        <taxon>Gunneridae</taxon>
        <taxon>Pentapetalae</taxon>
        <taxon>rosids</taxon>
        <taxon>fabids</taxon>
        <taxon>Rosales</taxon>
        <taxon>Rosaceae</taxon>
        <taxon>Rosoideae</taxon>
        <taxon>Rosoideae incertae sedis</taxon>
        <taxon>Rosa</taxon>
    </lineage>
</organism>
<proteinExistence type="predicted"/>
<dbReference type="SUPFAM" id="SSF47769">
    <property type="entry name" value="SAM/Pointed domain"/>
    <property type="match status" value="1"/>
</dbReference>
<evidence type="ECO:0000313" key="1">
    <source>
        <dbReference type="EMBL" id="PRQ46247.1"/>
    </source>
</evidence>
<protein>
    <submittedName>
        <fullName evidence="1">Putative sterile alpha motif/pointed domain-containing protein</fullName>
    </submittedName>
</protein>